<evidence type="ECO:0000313" key="3">
    <source>
        <dbReference type="Proteomes" id="UP000262538"/>
    </source>
</evidence>
<feature type="transmembrane region" description="Helical" evidence="1">
    <location>
        <begin position="187"/>
        <end position="209"/>
    </location>
</feature>
<keyword evidence="1" id="KW-0812">Transmembrane</keyword>
<feature type="non-terminal residue" evidence="2">
    <location>
        <position position="264"/>
    </location>
</feature>
<protein>
    <recommendedName>
        <fullName evidence="4">YhfC family intramembrane metalloprotease</fullName>
    </recommendedName>
</protein>
<feature type="transmembrane region" description="Helical" evidence="1">
    <location>
        <begin position="230"/>
        <end position="263"/>
    </location>
</feature>
<accession>A0ABX9LFT6</accession>
<dbReference type="Proteomes" id="UP000262538">
    <property type="component" value="Unassembled WGS sequence"/>
</dbReference>
<gene>
    <name evidence="2" type="ORF">DI270_022925</name>
</gene>
<name>A0ABX9LFT6_9ACTN</name>
<evidence type="ECO:0000256" key="1">
    <source>
        <dbReference type="SAM" id="Phobius"/>
    </source>
</evidence>
<keyword evidence="1" id="KW-1133">Transmembrane helix</keyword>
<comment type="caution">
    <text evidence="2">The sequence shown here is derived from an EMBL/GenBank/DDBJ whole genome shotgun (WGS) entry which is preliminary data.</text>
</comment>
<feature type="transmembrane region" description="Helical" evidence="1">
    <location>
        <begin position="153"/>
        <end position="175"/>
    </location>
</feature>
<evidence type="ECO:0008006" key="4">
    <source>
        <dbReference type="Google" id="ProtNLM"/>
    </source>
</evidence>
<proteinExistence type="predicted"/>
<keyword evidence="1" id="KW-0472">Membrane</keyword>
<keyword evidence="3" id="KW-1185">Reference proteome</keyword>
<feature type="transmembrane region" description="Helical" evidence="1">
    <location>
        <begin position="117"/>
        <end position="141"/>
    </location>
</feature>
<reference evidence="2 3" key="1">
    <citation type="submission" date="2018-08" db="EMBL/GenBank/DDBJ databases">
        <title>Microbispora. triticiradicis sp. nov., a novel actinomycete isolated from the root of wheat (Triticum aestivum L.)).</title>
        <authorList>
            <person name="Han C."/>
        </authorList>
    </citation>
    <scope>NUCLEOTIDE SEQUENCE [LARGE SCALE GENOMIC DNA]</scope>
    <source>
        <strain evidence="2 3">NEAU-HRDPA2-9</strain>
    </source>
</reference>
<feature type="transmembrane region" description="Helical" evidence="1">
    <location>
        <begin position="66"/>
        <end position="88"/>
    </location>
</feature>
<organism evidence="2 3">
    <name type="scientific">Microbispora triticiradicis</name>
    <dbReference type="NCBI Taxonomy" id="2200763"/>
    <lineage>
        <taxon>Bacteria</taxon>
        <taxon>Bacillati</taxon>
        <taxon>Actinomycetota</taxon>
        <taxon>Actinomycetes</taxon>
        <taxon>Streptosporangiales</taxon>
        <taxon>Streptosporangiaceae</taxon>
        <taxon>Microbispora</taxon>
    </lineage>
</organism>
<feature type="transmembrane region" description="Helical" evidence="1">
    <location>
        <begin position="41"/>
        <end position="59"/>
    </location>
</feature>
<sequence length="264" mass="27746">MRTPDARRARWSLAAGLMVLTPMCAEYLAGYDDSTGDPFVLVASLMIFSPLYGAPALLIRETVRRLGLGWPEILALAAAFGVLQAGVIDQSLFSEGYRDIPYWEEMIRPTYVEPLGLAAHTALAFVGGHAIWSFGVPIALTEALAPRFSRTPWLRAPGLAAAVALYLAAATLVLTDHLRTESDHASAAQIGGALAVAALLALLALLRTVRARRRPGSPAPDVSPRRPPRPVAVAAAGLVAGLAFDLLPATWAGVAGGLALLALT</sequence>
<evidence type="ECO:0000313" key="2">
    <source>
        <dbReference type="EMBL" id="RGA02765.1"/>
    </source>
</evidence>
<dbReference type="EMBL" id="QFZU02000112">
    <property type="protein sequence ID" value="RGA02765.1"/>
    <property type="molecule type" value="Genomic_DNA"/>
</dbReference>